<dbReference type="Proteomes" id="UP001198983">
    <property type="component" value="Chromosome"/>
</dbReference>
<feature type="domain" description="N-acetyltransferase" evidence="1">
    <location>
        <begin position="25"/>
        <end position="183"/>
    </location>
</feature>
<dbReference type="EMBL" id="CP081135">
    <property type="protein sequence ID" value="UEL49086.1"/>
    <property type="molecule type" value="Genomic_DNA"/>
</dbReference>
<dbReference type="InterPro" id="IPR016181">
    <property type="entry name" value="Acyl_CoA_acyltransferase"/>
</dbReference>
<evidence type="ECO:0000259" key="1">
    <source>
        <dbReference type="PROSITE" id="PS51186"/>
    </source>
</evidence>
<dbReference type="InterPro" id="IPR000182">
    <property type="entry name" value="GNAT_dom"/>
</dbReference>
<evidence type="ECO:0000313" key="2">
    <source>
        <dbReference type="EMBL" id="UEL49086.1"/>
    </source>
</evidence>
<sequence length="205" mass="24065">MNNIFGYKISNSQYPQMKIIETPRFILRPATLQDVPDIYEYLCNEKVVQYLPFNAHKTINDTKRFVQVFFINNYKQGKVGNYVIYHKSDKKVIGNIGINNIRTKSKEGEIGICINPKYWGNDYSTELTVITLITGFELLDLDKLVALTYSENKYTPKSLNNLGFKYVKTYKPKRNLQISHRFELTKSDYLKLKKEYLPKLVKGFY</sequence>
<dbReference type="RefSeq" id="WP_074919405.1">
    <property type="nucleotide sequence ID" value="NZ_CP081135.1"/>
</dbReference>
<reference evidence="2 3" key="1">
    <citation type="journal article" date="2023" name="Int. J. Syst. Evol. Microbiol.">
        <title>Terrisporobacter hibernicus sp. nov., isolated from bovine faeces in Northern Ireland.</title>
        <authorList>
            <person name="Mitchell M."/>
            <person name="Nguyen S.V."/>
            <person name="Connor M."/>
            <person name="Fairley D.J."/>
            <person name="Donoghue O."/>
            <person name="Marshall H."/>
            <person name="Koolman L."/>
            <person name="McMullan G."/>
            <person name="Schaffer K.E."/>
            <person name="McGrath J.W."/>
            <person name="Fanning S."/>
        </authorList>
    </citation>
    <scope>NUCLEOTIDE SEQUENCE [LARGE SCALE GENOMIC DNA]</scope>
    <source>
        <strain evidence="2 3">MCA3</strain>
    </source>
</reference>
<organism evidence="2 3">
    <name type="scientific">Terrisporobacter hibernicus</name>
    <dbReference type="NCBI Taxonomy" id="2813371"/>
    <lineage>
        <taxon>Bacteria</taxon>
        <taxon>Bacillati</taxon>
        <taxon>Bacillota</taxon>
        <taxon>Clostridia</taxon>
        <taxon>Peptostreptococcales</taxon>
        <taxon>Peptostreptococcaceae</taxon>
        <taxon>Terrisporobacter</taxon>
    </lineage>
</organism>
<dbReference type="AlphaFoldDB" id="A0AAX2ZJ99"/>
<dbReference type="InterPro" id="IPR051531">
    <property type="entry name" value="N-acetyltransferase"/>
</dbReference>
<dbReference type="Pfam" id="PF13302">
    <property type="entry name" value="Acetyltransf_3"/>
    <property type="match status" value="1"/>
</dbReference>
<dbReference type="Gene3D" id="3.40.630.30">
    <property type="match status" value="1"/>
</dbReference>
<protein>
    <submittedName>
        <fullName evidence="2">GNAT family N-acetyltransferase</fullName>
    </submittedName>
</protein>
<gene>
    <name evidence="2" type="ORF">JW646_06480</name>
</gene>
<evidence type="ECO:0000313" key="3">
    <source>
        <dbReference type="Proteomes" id="UP001198983"/>
    </source>
</evidence>
<proteinExistence type="predicted"/>
<keyword evidence="3" id="KW-1185">Reference proteome</keyword>
<name>A0AAX2ZJ99_9FIRM</name>
<dbReference type="SUPFAM" id="SSF55729">
    <property type="entry name" value="Acyl-CoA N-acyltransferases (Nat)"/>
    <property type="match status" value="1"/>
</dbReference>
<dbReference type="KEGG" id="tem:JW646_06480"/>
<accession>A0AAX2ZJ99</accession>
<dbReference type="PROSITE" id="PS51186">
    <property type="entry name" value="GNAT"/>
    <property type="match status" value="1"/>
</dbReference>
<dbReference type="PANTHER" id="PTHR43792">
    <property type="entry name" value="GNAT FAMILY, PUTATIVE (AFU_ORTHOLOGUE AFUA_3G00765)-RELATED-RELATED"/>
    <property type="match status" value="1"/>
</dbReference>
<dbReference type="GO" id="GO:0016747">
    <property type="term" value="F:acyltransferase activity, transferring groups other than amino-acyl groups"/>
    <property type="evidence" value="ECO:0007669"/>
    <property type="project" value="InterPro"/>
</dbReference>